<evidence type="ECO:0000313" key="1">
    <source>
        <dbReference type="EMBL" id="EAR22626.1"/>
    </source>
</evidence>
<dbReference type="EMBL" id="AAOF01000002">
    <property type="protein sequence ID" value="EAR22626.1"/>
    <property type="molecule type" value="Genomic_DNA"/>
</dbReference>
<dbReference type="AlphaFoldDB" id="A4BN27"/>
<dbReference type="RefSeq" id="WP_005001767.1">
    <property type="nucleotide sequence ID" value="NZ_CH672427.1"/>
</dbReference>
<dbReference type="STRING" id="314278.NB231_09248"/>
<protein>
    <submittedName>
        <fullName evidence="1">Uncharacterized protein</fullName>
    </submittedName>
</protein>
<proteinExistence type="predicted"/>
<keyword evidence="2" id="KW-1185">Reference proteome</keyword>
<comment type="caution">
    <text evidence="1">The sequence shown here is derived from an EMBL/GenBank/DDBJ whole genome shotgun (WGS) entry which is preliminary data.</text>
</comment>
<gene>
    <name evidence="1" type="ORF">NB231_09248</name>
</gene>
<organism evidence="1 2">
    <name type="scientific">Nitrococcus mobilis Nb-231</name>
    <dbReference type="NCBI Taxonomy" id="314278"/>
    <lineage>
        <taxon>Bacteria</taxon>
        <taxon>Pseudomonadati</taxon>
        <taxon>Pseudomonadota</taxon>
        <taxon>Gammaproteobacteria</taxon>
        <taxon>Chromatiales</taxon>
        <taxon>Ectothiorhodospiraceae</taxon>
        <taxon>Nitrococcus</taxon>
    </lineage>
</organism>
<accession>A4BN27</accession>
<sequence length="41" mass="4484">MSEPTLRALSQPETEITAPLHALLRRGARDLIAQAVEAELD</sequence>
<dbReference type="Proteomes" id="UP000003374">
    <property type="component" value="Unassembled WGS sequence"/>
</dbReference>
<dbReference type="HOGENOM" id="CLU_3273405_0_0_6"/>
<name>A4BN27_9GAMM</name>
<evidence type="ECO:0000313" key="2">
    <source>
        <dbReference type="Proteomes" id="UP000003374"/>
    </source>
</evidence>
<reference evidence="1 2" key="1">
    <citation type="submission" date="2006-02" db="EMBL/GenBank/DDBJ databases">
        <authorList>
            <person name="Waterbury J."/>
            <person name="Ferriera S."/>
            <person name="Johnson J."/>
            <person name="Kravitz S."/>
            <person name="Halpern A."/>
            <person name="Remington K."/>
            <person name="Beeson K."/>
            <person name="Tran B."/>
            <person name="Rogers Y.-H."/>
            <person name="Friedman R."/>
            <person name="Venter J.C."/>
        </authorList>
    </citation>
    <scope>NUCLEOTIDE SEQUENCE [LARGE SCALE GENOMIC DNA]</scope>
    <source>
        <strain evidence="1 2">Nb-231</strain>
    </source>
</reference>